<evidence type="ECO:0000256" key="2">
    <source>
        <dbReference type="SAM" id="MobiDB-lite"/>
    </source>
</evidence>
<dbReference type="GO" id="GO:0003676">
    <property type="term" value="F:nucleic acid binding"/>
    <property type="evidence" value="ECO:0007669"/>
    <property type="project" value="InterPro"/>
</dbReference>
<evidence type="ECO:0000259" key="3">
    <source>
        <dbReference type="PROSITE" id="PS50158"/>
    </source>
</evidence>
<organism evidence="4 5">
    <name type="scientific">Salarias fasciatus</name>
    <name type="common">Jewelled blenny</name>
    <name type="synonym">Blennius fasciatus</name>
    <dbReference type="NCBI Taxonomy" id="181472"/>
    <lineage>
        <taxon>Eukaryota</taxon>
        <taxon>Metazoa</taxon>
        <taxon>Chordata</taxon>
        <taxon>Craniata</taxon>
        <taxon>Vertebrata</taxon>
        <taxon>Euteleostomi</taxon>
        <taxon>Actinopterygii</taxon>
        <taxon>Neopterygii</taxon>
        <taxon>Teleostei</taxon>
        <taxon>Neoteleostei</taxon>
        <taxon>Acanthomorphata</taxon>
        <taxon>Ovalentaria</taxon>
        <taxon>Blenniimorphae</taxon>
        <taxon>Blenniiformes</taxon>
        <taxon>Blennioidei</taxon>
        <taxon>Blenniidae</taxon>
        <taxon>Salariinae</taxon>
        <taxon>Salarias</taxon>
    </lineage>
</organism>
<reference evidence="4" key="2">
    <citation type="submission" date="2025-08" db="UniProtKB">
        <authorList>
            <consortium name="Ensembl"/>
        </authorList>
    </citation>
    <scope>IDENTIFICATION</scope>
</reference>
<proteinExistence type="predicted"/>
<feature type="domain" description="CCHC-type" evidence="3">
    <location>
        <begin position="33"/>
        <end position="48"/>
    </location>
</feature>
<keyword evidence="1" id="KW-0862">Zinc</keyword>
<dbReference type="Ensembl" id="ENSSFAT00005026157.1">
    <property type="protein sequence ID" value="ENSSFAP00005025146.1"/>
    <property type="gene ID" value="ENSSFAG00005012949.1"/>
</dbReference>
<keyword evidence="1" id="KW-0479">Metal-binding</keyword>
<dbReference type="Gene3D" id="4.10.60.10">
    <property type="entry name" value="Zinc finger, CCHC-type"/>
    <property type="match status" value="1"/>
</dbReference>
<evidence type="ECO:0000313" key="4">
    <source>
        <dbReference type="Ensembl" id="ENSSFAP00005025146.1"/>
    </source>
</evidence>
<dbReference type="SMART" id="SM00343">
    <property type="entry name" value="ZnF_C2HC"/>
    <property type="match status" value="1"/>
</dbReference>
<dbReference type="GO" id="GO:0008270">
    <property type="term" value="F:zinc ion binding"/>
    <property type="evidence" value="ECO:0007669"/>
    <property type="project" value="UniProtKB-KW"/>
</dbReference>
<keyword evidence="5" id="KW-1185">Reference proteome</keyword>
<accession>A0A672H7Q9</accession>
<dbReference type="Pfam" id="PF00098">
    <property type="entry name" value="zf-CCHC"/>
    <property type="match status" value="1"/>
</dbReference>
<reference evidence="4" key="1">
    <citation type="submission" date="2019-06" db="EMBL/GenBank/DDBJ databases">
        <authorList>
            <consortium name="Wellcome Sanger Institute Data Sharing"/>
        </authorList>
    </citation>
    <scope>NUCLEOTIDE SEQUENCE [LARGE SCALE GENOMIC DNA]</scope>
</reference>
<dbReference type="InterPro" id="IPR001878">
    <property type="entry name" value="Znf_CCHC"/>
</dbReference>
<dbReference type="AlphaFoldDB" id="A0A672H7Q9"/>
<dbReference type="PROSITE" id="PS50158">
    <property type="entry name" value="ZF_CCHC"/>
    <property type="match status" value="1"/>
</dbReference>
<evidence type="ECO:0000256" key="1">
    <source>
        <dbReference type="PROSITE-ProRule" id="PRU00047"/>
    </source>
</evidence>
<dbReference type="InParanoid" id="A0A672H7Q9"/>
<sequence>QINIDRCPGDLWDRFWRSTSPQTIRRKRRKHDRCYRCGEPGHVARNCPAPAPKSQAPGKRERSGAVRGSPLSAPTPRPDRCPLVGQCGHAKGLYLSCHTGTAICPWSCGHTDPRYRTPPSARRPPCFLVGNCGPPWT</sequence>
<dbReference type="InterPro" id="IPR036875">
    <property type="entry name" value="Znf_CCHC_sf"/>
</dbReference>
<evidence type="ECO:0000313" key="5">
    <source>
        <dbReference type="Proteomes" id="UP000472267"/>
    </source>
</evidence>
<dbReference type="SUPFAM" id="SSF57756">
    <property type="entry name" value="Retrovirus zinc finger-like domains"/>
    <property type="match status" value="1"/>
</dbReference>
<dbReference type="Proteomes" id="UP000472267">
    <property type="component" value="Chromosome 13"/>
</dbReference>
<protein>
    <recommendedName>
        <fullName evidence="3">CCHC-type domain-containing protein</fullName>
    </recommendedName>
</protein>
<keyword evidence="1" id="KW-0863">Zinc-finger</keyword>
<name>A0A672H7Q9_SALFA</name>
<reference evidence="4" key="3">
    <citation type="submission" date="2025-09" db="UniProtKB">
        <authorList>
            <consortium name="Ensembl"/>
        </authorList>
    </citation>
    <scope>IDENTIFICATION</scope>
</reference>
<feature type="region of interest" description="Disordered" evidence="2">
    <location>
        <begin position="39"/>
        <end position="79"/>
    </location>
</feature>